<comment type="similarity">
    <text evidence="8">Belongs to the tilB family.</text>
</comment>
<evidence type="ECO:0000313" key="11">
    <source>
        <dbReference type="EMBL" id="KAA6401331.1"/>
    </source>
</evidence>
<evidence type="ECO:0000313" key="13">
    <source>
        <dbReference type="Proteomes" id="UP000324800"/>
    </source>
</evidence>
<dbReference type="Gene3D" id="3.80.10.10">
    <property type="entry name" value="Ribonuclease Inhibitor"/>
    <property type="match status" value="1"/>
</dbReference>
<dbReference type="PANTHER" id="PTHR18849">
    <property type="entry name" value="LEUCINE RICH REPEAT PROTEIN"/>
    <property type="match status" value="1"/>
</dbReference>
<keyword evidence="3" id="KW-0963">Cytoplasm</keyword>
<proteinExistence type="inferred from homology"/>
<comment type="subcellular location">
    <subcellularLocation>
        <location evidence="1">Cell projection</location>
        <location evidence="1">Cilium</location>
    </subcellularLocation>
    <subcellularLocation>
        <location evidence="2">Cytoplasm</location>
    </subcellularLocation>
</comment>
<dbReference type="EMBL" id="SNRW01000407">
    <property type="protein sequence ID" value="KAA6401331.1"/>
    <property type="molecule type" value="Genomic_DNA"/>
</dbReference>
<feature type="domain" description="Dynein axonemal assembly factor 11-like CS" evidence="10">
    <location>
        <begin position="355"/>
        <end position="473"/>
    </location>
</feature>
<feature type="region of interest" description="Disordered" evidence="9">
    <location>
        <begin position="232"/>
        <end position="331"/>
    </location>
</feature>
<dbReference type="InterPro" id="IPR032675">
    <property type="entry name" value="LRR_dom_sf"/>
</dbReference>
<sequence length="533" mass="62600">MVRITLDLIRKKSEHNESVLSTLEEIALHQLDIEKLEIIGQNCPKLKILLLQNNLIPKIENIRQLKELRYLNLALNLITRIEGLEECEFLDKLDLTANFVVDILSVENLRRNEHLRVIYFTGNPCCDYEGFRLYVVASLPQLQQLDGDTITQTERLRAEQEMRNGLRERIEAQQKAGMEKFNIHREKQRRENEMKRIEQEKKDKQELDKQLEQLDIEEKILLQQYEQERKKGNQFMNVEDNNQNIEKDKDKDKDQLKEKEILNGNDIISVEKEEEDKQQQNKAKSIWSTNPNEELDQIKEDNKQDKQDNNEQKLNEQIKDGDEEDDMPELEKTDIFAYTPEVRLETHRELERKKNEEDVQIKAKKEKQIREEKEKEEKRRRLVKEDGTIIQKNEGQWPFRFYEDHPPGTITLEVKLSKFLDTTLIQSEVNPFHVTLTIKGKVLQLKLPSEVYSDRANATRSEATGVLRIECPKVNPNTSFYGGPDYDPTENMPDPITGKKKPTPLSKRPLAYSTVTGEFGNSSDEIRGRTSKY</sequence>
<reference evidence="11 13" key="1">
    <citation type="submission" date="2019-03" db="EMBL/GenBank/DDBJ databases">
        <title>Single cell metagenomics reveals metabolic interactions within the superorganism composed of flagellate Streblomastix strix and complex community of Bacteroidetes bacteria on its surface.</title>
        <authorList>
            <person name="Treitli S.C."/>
            <person name="Kolisko M."/>
            <person name="Husnik F."/>
            <person name="Keeling P."/>
            <person name="Hampl V."/>
        </authorList>
    </citation>
    <scope>NUCLEOTIDE SEQUENCE [LARGE SCALE GENOMIC DNA]</scope>
    <source>
        <strain evidence="11">ST1C</strain>
    </source>
</reference>
<feature type="compositionally biased region" description="Basic and acidic residues" evidence="9">
    <location>
        <begin position="269"/>
        <end position="279"/>
    </location>
</feature>
<comment type="caution">
    <text evidence="11">The sequence shown here is derived from an EMBL/GenBank/DDBJ whole genome shotgun (WGS) entry which is preliminary data.</text>
</comment>
<evidence type="ECO:0000256" key="4">
    <source>
        <dbReference type="ARBA" id="ARBA00022614"/>
    </source>
</evidence>
<evidence type="ECO:0000256" key="3">
    <source>
        <dbReference type="ARBA" id="ARBA00022490"/>
    </source>
</evidence>
<protein>
    <recommendedName>
        <fullName evidence="10">Dynein axonemal assembly factor 11-like CS domain-containing protein</fullName>
    </recommendedName>
</protein>
<evidence type="ECO:0000256" key="7">
    <source>
        <dbReference type="ARBA" id="ARBA00023273"/>
    </source>
</evidence>
<dbReference type="FunFam" id="3.80.10.10:FF:000052">
    <property type="entry name" value="Leucine rich repeat containing 6"/>
    <property type="match status" value="1"/>
</dbReference>
<feature type="region of interest" description="Disordered" evidence="9">
    <location>
        <begin position="349"/>
        <end position="381"/>
    </location>
</feature>
<feature type="region of interest" description="Disordered" evidence="9">
    <location>
        <begin position="177"/>
        <end position="206"/>
    </location>
</feature>
<gene>
    <name evidence="11" type="ORF">EZS28_003139</name>
    <name evidence="12" type="ORF">EZS28_003142</name>
</gene>
<dbReference type="GO" id="GO:0005929">
    <property type="term" value="C:cilium"/>
    <property type="evidence" value="ECO:0007669"/>
    <property type="project" value="UniProtKB-SubCell"/>
</dbReference>
<evidence type="ECO:0000256" key="6">
    <source>
        <dbReference type="ARBA" id="ARBA00023069"/>
    </source>
</evidence>
<dbReference type="EMBL" id="SNRW01000407">
    <property type="protein sequence ID" value="KAA6401334.1"/>
    <property type="molecule type" value="Genomic_DNA"/>
</dbReference>
<dbReference type="SUPFAM" id="SSF52058">
    <property type="entry name" value="L domain-like"/>
    <property type="match status" value="1"/>
</dbReference>
<accession>A0A5J4X252</accession>
<dbReference type="PANTHER" id="PTHR18849:SF0">
    <property type="entry name" value="CILIA- AND FLAGELLA-ASSOCIATED PROTEIN 410-RELATED"/>
    <property type="match status" value="1"/>
</dbReference>
<feature type="compositionally biased region" description="Polar residues" evidence="9">
    <location>
        <begin position="513"/>
        <end position="523"/>
    </location>
</feature>
<evidence type="ECO:0000256" key="2">
    <source>
        <dbReference type="ARBA" id="ARBA00004496"/>
    </source>
</evidence>
<dbReference type="AlphaFoldDB" id="A0A5J4X252"/>
<dbReference type="Pfam" id="PF23602">
    <property type="entry name" value="CS_DNAAF11_C"/>
    <property type="match status" value="1"/>
</dbReference>
<dbReference type="GO" id="GO:0005737">
    <property type="term" value="C:cytoplasm"/>
    <property type="evidence" value="ECO:0007669"/>
    <property type="project" value="UniProtKB-SubCell"/>
</dbReference>
<evidence type="ECO:0000313" key="12">
    <source>
        <dbReference type="EMBL" id="KAA6401334.1"/>
    </source>
</evidence>
<dbReference type="OrthoDB" id="10250990at2759"/>
<feature type="compositionally biased region" description="Basic and acidic residues" evidence="9">
    <location>
        <begin position="296"/>
        <end position="320"/>
    </location>
</feature>
<evidence type="ECO:0000256" key="5">
    <source>
        <dbReference type="ARBA" id="ARBA00022737"/>
    </source>
</evidence>
<keyword evidence="6" id="KW-0969">Cilium</keyword>
<dbReference type="InterPro" id="IPR001611">
    <property type="entry name" value="Leu-rich_rpt"/>
</dbReference>
<evidence type="ECO:0000256" key="1">
    <source>
        <dbReference type="ARBA" id="ARBA00004138"/>
    </source>
</evidence>
<feature type="region of interest" description="Disordered" evidence="9">
    <location>
        <begin position="479"/>
        <end position="533"/>
    </location>
</feature>
<keyword evidence="4" id="KW-0433">Leucine-rich repeat</keyword>
<keyword evidence="5" id="KW-0677">Repeat</keyword>
<dbReference type="Proteomes" id="UP000324800">
    <property type="component" value="Unassembled WGS sequence"/>
</dbReference>
<dbReference type="Pfam" id="PF14580">
    <property type="entry name" value="LRR_9"/>
    <property type="match status" value="1"/>
</dbReference>
<dbReference type="PROSITE" id="PS51450">
    <property type="entry name" value="LRR"/>
    <property type="match status" value="2"/>
</dbReference>
<dbReference type="InterPro" id="IPR056496">
    <property type="entry name" value="CS_DNAAF11_C"/>
</dbReference>
<feature type="compositionally biased region" description="Basic and acidic residues" evidence="9">
    <location>
        <begin position="245"/>
        <end position="261"/>
    </location>
</feature>
<evidence type="ECO:0000256" key="9">
    <source>
        <dbReference type="SAM" id="MobiDB-lite"/>
    </source>
</evidence>
<evidence type="ECO:0000256" key="8">
    <source>
        <dbReference type="ARBA" id="ARBA00049982"/>
    </source>
</evidence>
<feature type="compositionally biased region" description="Basic and acidic residues" evidence="9">
    <location>
        <begin position="524"/>
        <end position="533"/>
    </location>
</feature>
<evidence type="ECO:0000259" key="10">
    <source>
        <dbReference type="Pfam" id="PF23602"/>
    </source>
</evidence>
<organism evidence="11 13">
    <name type="scientific">Streblomastix strix</name>
    <dbReference type="NCBI Taxonomy" id="222440"/>
    <lineage>
        <taxon>Eukaryota</taxon>
        <taxon>Metamonada</taxon>
        <taxon>Preaxostyla</taxon>
        <taxon>Oxymonadida</taxon>
        <taxon>Streblomastigidae</taxon>
        <taxon>Streblomastix</taxon>
    </lineage>
</organism>
<dbReference type="SMART" id="SM00365">
    <property type="entry name" value="LRR_SD22"/>
    <property type="match status" value="2"/>
</dbReference>
<keyword evidence="7" id="KW-0966">Cell projection</keyword>
<name>A0A5J4X252_9EUKA</name>